<evidence type="ECO:0000313" key="14">
    <source>
        <dbReference type="Proteomes" id="UP000092401"/>
    </source>
</evidence>
<evidence type="ECO:0000313" key="13">
    <source>
        <dbReference type="Proteomes" id="UP000091929"/>
    </source>
</evidence>
<dbReference type="PATRIC" id="fig|1706436.3.peg.251"/>
<evidence type="ECO:0000313" key="15">
    <source>
        <dbReference type="Proteomes" id="UP000092403"/>
    </source>
</evidence>
<feature type="active site" evidence="9">
    <location>
        <position position="62"/>
    </location>
</feature>
<accession>A0A150J2H4</accession>
<comment type="catalytic activity">
    <reaction evidence="8 9">
        <text>[protein]-L-isoaspartate + S-adenosyl-L-methionine = [protein]-L-isoaspartate alpha-methyl ester + S-adenosyl-L-homocysteine</text>
        <dbReference type="Rhea" id="RHEA:12705"/>
        <dbReference type="Rhea" id="RHEA-COMP:12143"/>
        <dbReference type="Rhea" id="RHEA-COMP:12144"/>
        <dbReference type="ChEBI" id="CHEBI:57856"/>
        <dbReference type="ChEBI" id="CHEBI:59789"/>
        <dbReference type="ChEBI" id="CHEBI:90596"/>
        <dbReference type="ChEBI" id="CHEBI:90598"/>
        <dbReference type="EC" id="2.1.1.77"/>
    </reaction>
</comment>
<evidence type="ECO:0000256" key="7">
    <source>
        <dbReference type="ARBA" id="ARBA00025330"/>
    </source>
</evidence>
<evidence type="ECO:0000256" key="6">
    <source>
        <dbReference type="ARBA" id="ARBA00022691"/>
    </source>
</evidence>
<gene>
    <name evidence="12" type="primary">pcm_1</name>
    <name evidence="9" type="synonym">pcm</name>
    <name evidence="10" type="ORF">APG10_00252</name>
    <name evidence="11" type="ORF">APG11_00093</name>
    <name evidence="12" type="ORF">APG12_00092</name>
</gene>
<dbReference type="EC" id="2.1.1.77" evidence="9"/>
<organism evidence="12 15">
    <name type="scientific">Candidatus Methanofastidiosum methylothiophilum</name>
    <dbReference type="NCBI Taxonomy" id="1705564"/>
    <lineage>
        <taxon>Archaea</taxon>
        <taxon>Methanobacteriati</taxon>
        <taxon>Methanobacteriota</taxon>
        <taxon>Stenosarchaea group</taxon>
        <taxon>Candidatus Methanofastidiosia</taxon>
        <taxon>Candidatus Methanofastidiosales</taxon>
        <taxon>Candidatus Methanofastidiosaceae</taxon>
        <taxon>Candidatus Methanofastidiosum</taxon>
    </lineage>
</organism>
<evidence type="ECO:0000256" key="5">
    <source>
        <dbReference type="ARBA" id="ARBA00022679"/>
    </source>
</evidence>
<evidence type="ECO:0000256" key="3">
    <source>
        <dbReference type="ARBA" id="ARBA00022490"/>
    </source>
</evidence>
<keyword evidence="5 9" id="KW-0808">Transferase</keyword>
<dbReference type="FunFam" id="3.40.50.150:FF:000010">
    <property type="entry name" value="Protein-L-isoaspartate O-methyltransferase"/>
    <property type="match status" value="1"/>
</dbReference>
<protein>
    <recommendedName>
        <fullName evidence="9">Protein-L-isoaspartate O-methyltransferase</fullName>
        <ecNumber evidence="9">2.1.1.77</ecNumber>
    </recommendedName>
    <alternativeName>
        <fullName evidence="9">L-isoaspartyl protein carboxyl methyltransferase</fullName>
    </alternativeName>
    <alternativeName>
        <fullName evidence="9">Protein L-isoaspartyl methyltransferase</fullName>
    </alternativeName>
    <alternativeName>
        <fullName evidence="9">Protein-beta-aspartate methyltransferase</fullName>
        <shortName evidence="9">PIMT</shortName>
    </alternativeName>
</protein>
<evidence type="ECO:0000256" key="2">
    <source>
        <dbReference type="ARBA" id="ARBA00005369"/>
    </source>
</evidence>
<evidence type="ECO:0000313" key="11">
    <source>
        <dbReference type="EMBL" id="KYC48782.1"/>
    </source>
</evidence>
<dbReference type="EMBL" id="LNGF01000001">
    <property type="protein sequence ID" value="KYC48782.1"/>
    <property type="molecule type" value="Genomic_DNA"/>
</dbReference>
<dbReference type="PANTHER" id="PTHR11579:SF0">
    <property type="entry name" value="PROTEIN-L-ISOASPARTATE(D-ASPARTATE) O-METHYLTRANSFERASE"/>
    <property type="match status" value="1"/>
</dbReference>
<dbReference type="EMBL" id="LNGE01000004">
    <property type="protein sequence ID" value="KYC46149.1"/>
    <property type="molecule type" value="Genomic_DNA"/>
</dbReference>
<sequence>MSINDESRNKMVSYLEKFGYIKSEHVKEAFLKVDRSNFIPGNLKEEAYRDTPLSIGSGQTISAPSMIALMLEVSELKFGLKILEIGTGSGYNAALIAEICGDQNIVTIERIPEVYQFGRENLKKAGYNVKVVLGDGTKGYLEDAPYDRIIVTAAAPQVPQSWKDQLKEDGMIIAPVGMERYYQELLVVKKKNDTTFDIKKHGGCVFVPLVGEDGWKE</sequence>
<dbReference type="Pfam" id="PF01135">
    <property type="entry name" value="PCMT"/>
    <property type="match status" value="1"/>
</dbReference>
<dbReference type="PATRIC" id="fig|1706438.3.peg.92"/>
<evidence type="ECO:0000256" key="1">
    <source>
        <dbReference type="ARBA" id="ARBA00004496"/>
    </source>
</evidence>
<evidence type="ECO:0000256" key="8">
    <source>
        <dbReference type="ARBA" id="ARBA00029295"/>
    </source>
</evidence>
<comment type="caution">
    <text evidence="12">The sequence shown here is derived from an EMBL/GenBank/DDBJ whole genome shotgun (WGS) entry which is preliminary data.</text>
</comment>
<dbReference type="SUPFAM" id="SSF53335">
    <property type="entry name" value="S-adenosyl-L-methionine-dependent methyltransferases"/>
    <property type="match status" value="1"/>
</dbReference>
<keyword evidence="4 9" id="KW-0489">Methyltransferase</keyword>
<comment type="function">
    <text evidence="7 9">Catalyzes the methyl esterification of L-isoaspartyl residues in peptides and proteins that result from spontaneous decomposition of normal L-aspartyl and L-asparaginyl residues. It plays a role in the repair and/or degradation of damaged proteins.</text>
</comment>
<comment type="similarity">
    <text evidence="2 9">Belongs to the methyltransferase superfamily. L-isoaspartyl/D-aspartyl protein methyltransferase family.</text>
</comment>
<dbReference type="HAMAP" id="MF_00090">
    <property type="entry name" value="PIMT"/>
    <property type="match status" value="1"/>
</dbReference>
<comment type="subcellular location">
    <subcellularLocation>
        <location evidence="1 9">Cytoplasm</location>
    </subcellularLocation>
</comment>
<dbReference type="GO" id="GO:0004719">
    <property type="term" value="F:protein-L-isoaspartate (D-aspartate) O-methyltransferase activity"/>
    <property type="evidence" value="ECO:0007669"/>
    <property type="project" value="UniProtKB-UniRule"/>
</dbReference>
<accession>A0A150IV06</accession>
<evidence type="ECO:0000256" key="9">
    <source>
        <dbReference type="HAMAP-Rule" id="MF_00090"/>
    </source>
</evidence>
<dbReference type="GO" id="GO:0005737">
    <property type="term" value="C:cytoplasm"/>
    <property type="evidence" value="ECO:0007669"/>
    <property type="project" value="UniProtKB-SubCell"/>
</dbReference>
<name>A0A150J2H4_9EURY</name>
<dbReference type="NCBIfam" id="NF001453">
    <property type="entry name" value="PRK00312.1"/>
    <property type="match status" value="1"/>
</dbReference>
<reference evidence="13 14" key="1">
    <citation type="journal article" date="2016" name="ISME J.">
        <title>Chasing the elusive Euryarchaeota class WSA2: genomes reveal a uniquely fastidious methyl-reducing methanogen.</title>
        <authorList>
            <person name="Nobu M.K."/>
            <person name="Narihiro T."/>
            <person name="Kuroda K."/>
            <person name="Mei R."/>
            <person name="Liu W.T."/>
        </authorList>
    </citation>
    <scope>NUCLEOTIDE SEQUENCE [LARGE SCALE GENOMIC DNA]</scope>
    <source>
        <strain evidence="10">B03fssc0709_Meth_Bin005</strain>
        <strain evidence="11">B15fssc0709_Meth_Bin003</strain>
        <strain evidence="12">BMIXfssc0709_Meth_Bin006</strain>
    </source>
</reference>
<dbReference type="PROSITE" id="PS01279">
    <property type="entry name" value="PCMT"/>
    <property type="match status" value="1"/>
</dbReference>
<dbReference type="AlphaFoldDB" id="A0A150J2H4"/>
<dbReference type="GO" id="GO:0032259">
    <property type="term" value="P:methylation"/>
    <property type="evidence" value="ECO:0007669"/>
    <property type="project" value="UniProtKB-KW"/>
</dbReference>
<dbReference type="GO" id="GO:0030091">
    <property type="term" value="P:protein repair"/>
    <property type="evidence" value="ECO:0007669"/>
    <property type="project" value="UniProtKB-UniRule"/>
</dbReference>
<keyword evidence="3 9" id="KW-0963">Cytoplasm</keyword>
<dbReference type="Proteomes" id="UP000091929">
    <property type="component" value="Unassembled WGS sequence"/>
</dbReference>
<keyword evidence="6 9" id="KW-0949">S-adenosyl-L-methionine</keyword>
<dbReference type="Proteomes" id="UP000092401">
    <property type="component" value="Unassembled WGS sequence"/>
</dbReference>
<dbReference type="Proteomes" id="UP000092403">
    <property type="component" value="Unassembled WGS sequence"/>
</dbReference>
<proteinExistence type="inferred from homology"/>
<dbReference type="Gene3D" id="3.40.50.150">
    <property type="entry name" value="Vaccinia Virus protein VP39"/>
    <property type="match status" value="1"/>
</dbReference>
<evidence type="ECO:0000313" key="12">
    <source>
        <dbReference type="EMBL" id="KYC51430.1"/>
    </source>
</evidence>
<dbReference type="InterPro" id="IPR029063">
    <property type="entry name" value="SAM-dependent_MTases_sf"/>
</dbReference>
<dbReference type="EMBL" id="LNJC01000001">
    <property type="protein sequence ID" value="KYC51430.1"/>
    <property type="molecule type" value="Genomic_DNA"/>
</dbReference>
<dbReference type="NCBIfam" id="TIGR00080">
    <property type="entry name" value="pimt"/>
    <property type="match status" value="1"/>
</dbReference>
<dbReference type="PANTHER" id="PTHR11579">
    <property type="entry name" value="PROTEIN-L-ISOASPARTATE O-METHYLTRANSFERASE"/>
    <property type="match status" value="1"/>
</dbReference>
<dbReference type="CDD" id="cd02440">
    <property type="entry name" value="AdoMet_MTases"/>
    <property type="match status" value="1"/>
</dbReference>
<dbReference type="PATRIC" id="fig|1706437.3.peg.93"/>
<evidence type="ECO:0000256" key="4">
    <source>
        <dbReference type="ARBA" id="ARBA00022603"/>
    </source>
</evidence>
<accession>A0A150IMC4</accession>
<dbReference type="InterPro" id="IPR000682">
    <property type="entry name" value="PCMT"/>
</dbReference>
<evidence type="ECO:0000313" key="10">
    <source>
        <dbReference type="EMBL" id="KYC46149.1"/>
    </source>
</evidence>